<sequence length="329" mass="35439">MSIQHAIAAVDDNPWKQAKLSVNGNTVELGRSLVLLRGQENEVTVEVDPEIAEMLNLVLGDDGGMRIEANPPFGEWVNPIDNKFSWKITPEDGKSGLALFVFFSRETAIPLECSSAVVSADLKDEVAVFQIGDHILPIAHMFFIGEPKTATITPKEGSPLQHIDLVFDAIPRGGPPTMIVTPSGPGRSLAWEITATGKSGWFSPFVRDVNSTTSYIVRDHKVMSRNLADEVQDVLLNGVVYAIGCVINIDESYVITLSVVPGSPLLEHPHPMTLTVILISGLAPGDVVVVKNPGNTSWTLTASKPGEFKLELAGTLMTGIITLPDTIVQ</sequence>
<dbReference type="EMBL" id="CP075566">
    <property type="protein sequence ID" value="QVW26328.1"/>
    <property type="molecule type" value="Genomic_DNA"/>
</dbReference>
<organism evidence="1 2">
    <name type="scientific">Pseudomonas hormoni</name>
    <dbReference type="NCBI Taxonomy" id="3093767"/>
    <lineage>
        <taxon>Bacteria</taxon>
        <taxon>Pseudomonadati</taxon>
        <taxon>Pseudomonadota</taxon>
        <taxon>Gammaproteobacteria</taxon>
        <taxon>Pseudomonadales</taxon>
        <taxon>Pseudomonadaceae</taxon>
        <taxon>Pseudomonas</taxon>
    </lineage>
</organism>
<evidence type="ECO:0000313" key="1">
    <source>
        <dbReference type="EMBL" id="QVW26328.1"/>
    </source>
</evidence>
<evidence type="ECO:0000313" key="2">
    <source>
        <dbReference type="Proteomes" id="UP000681155"/>
    </source>
</evidence>
<protein>
    <recommendedName>
        <fullName evidence="3">DUF2793 domain-containing protein</fullName>
    </recommendedName>
</protein>
<dbReference type="RefSeq" id="WP_214383854.1">
    <property type="nucleotide sequence ID" value="NZ_CP075566.1"/>
</dbReference>
<name>A0ABX8F5Z8_9PSED</name>
<gene>
    <name evidence="1" type="ORF">KJF94_12655</name>
</gene>
<keyword evidence="2" id="KW-1185">Reference proteome</keyword>
<evidence type="ECO:0008006" key="3">
    <source>
        <dbReference type="Google" id="ProtNLM"/>
    </source>
</evidence>
<reference evidence="1 2" key="1">
    <citation type="submission" date="2021-05" db="EMBL/GenBank/DDBJ databases">
        <title>Complete genome of the cytokinin-producing biocontrol strain Pseudomonas fluorescens G20-18.</title>
        <authorList>
            <person name="Nielsen T.K."/>
            <person name="Mekureyaw M.F."/>
            <person name="Hansen L.H."/>
            <person name="Nicolaisen M.H."/>
            <person name="Roitsch T.G."/>
            <person name="Hennessy R.C."/>
        </authorList>
    </citation>
    <scope>NUCLEOTIDE SEQUENCE [LARGE SCALE GENOMIC DNA]</scope>
    <source>
        <strain evidence="1 2">G20-18</strain>
    </source>
</reference>
<proteinExistence type="predicted"/>
<dbReference type="Proteomes" id="UP000681155">
    <property type="component" value="Chromosome"/>
</dbReference>
<accession>A0ABX8F5Z8</accession>